<proteinExistence type="predicted"/>
<dbReference type="Proteomes" id="UP001278500">
    <property type="component" value="Unassembled WGS sequence"/>
</dbReference>
<feature type="compositionally biased region" description="Acidic residues" evidence="1">
    <location>
        <begin position="500"/>
        <end position="512"/>
    </location>
</feature>
<feature type="compositionally biased region" description="Basic and acidic residues" evidence="1">
    <location>
        <begin position="575"/>
        <end position="597"/>
    </location>
</feature>
<accession>A0AAE0JD11</accession>
<gene>
    <name evidence="2" type="ORF">B0H65DRAFT_428499</name>
</gene>
<evidence type="ECO:0008006" key="4">
    <source>
        <dbReference type="Google" id="ProtNLM"/>
    </source>
</evidence>
<evidence type="ECO:0000313" key="3">
    <source>
        <dbReference type="Proteomes" id="UP001278500"/>
    </source>
</evidence>
<keyword evidence="3" id="KW-1185">Reference proteome</keyword>
<sequence length="702" mass="81169">MGGSDRVETAALVISLVALIGTFLQVAQQYFASATGYANCKKSLSGGWLAKVHRRFRLLELRFEVEFETPVIFVCKPDNKRGPVQGADILFLTHKEKSKIEAGIWTSKDQKQERQRQIQHNRVHTADNEEATWLKLLRTIHDMEKTSAAWVQDHHEKSRENQLGPIKTSNKIFPRPKHSLVVALQAKPQSWDNMPTSVKKPFATTTMCHIVEIAAMMGIYWKEFDRSRDKYRAEGNGFMLTGSTVADLGLCFTFQICGKARFRENRIIPVDGVKSLCFGYVPTLFQEEEDIRRIDAKDPDELQFGSMLEIAETMVALKCNTNTANYFKTLFQGAKHQHLFAVPFEIIGMLGKSLYKENSYYRMLPNPTPYTWDENFFNLSQLIQEYEKRIKEREQTPQIKVITDLAGKVLKQLDGDRLDVKHREEERNRLIEQDKLEMEDRKAEWLKKREKRKEIVTVKAELTGAHEPKRKPTGWFPWQSPKKRARTTLELAQWRAANPDEQEEEDDEDEEFQGDKKDRPPVVPGYYLPLLNTLHQAIETCDVYLKKCVPRDLLDLVVREHIQEVLRIINVPETESQKDDSAQPPEARDETPKDGKKPTPQTFFEQLSAANPEDRQGKFMDRYFDQVLPWATGRAVESFNKLKPSNEAGATIADTKEAQETWCTLVFRMLCWLQLHDFDNKDKQVEFPKSGLRGNRLPVFIS</sequence>
<protein>
    <recommendedName>
        <fullName evidence="4">Modin</fullName>
    </recommendedName>
</protein>
<dbReference type="RefSeq" id="XP_062680032.1">
    <property type="nucleotide sequence ID" value="XM_062824766.1"/>
</dbReference>
<name>A0AAE0JD11_9PEZI</name>
<dbReference type="EMBL" id="JAUEPP010000005">
    <property type="protein sequence ID" value="KAK3342239.1"/>
    <property type="molecule type" value="Genomic_DNA"/>
</dbReference>
<organism evidence="2 3">
    <name type="scientific">Neurospora tetraspora</name>
    <dbReference type="NCBI Taxonomy" id="94610"/>
    <lineage>
        <taxon>Eukaryota</taxon>
        <taxon>Fungi</taxon>
        <taxon>Dikarya</taxon>
        <taxon>Ascomycota</taxon>
        <taxon>Pezizomycotina</taxon>
        <taxon>Sordariomycetes</taxon>
        <taxon>Sordariomycetidae</taxon>
        <taxon>Sordariales</taxon>
        <taxon>Sordariaceae</taxon>
        <taxon>Neurospora</taxon>
    </lineage>
</organism>
<feature type="region of interest" description="Disordered" evidence="1">
    <location>
        <begin position="461"/>
        <end position="480"/>
    </location>
</feature>
<evidence type="ECO:0000256" key="1">
    <source>
        <dbReference type="SAM" id="MobiDB-lite"/>
    </source>
</evidence>
<evidence type="ECO:0000313" key="2">
    <source>
        <dbReference type="EMBL" id="KAK3342239.1"/>
    </source>
</evidence>
<comment type="caution">
    <text evidence="2">The sequence shown here is derived from an EMBL/GenBank/DDBJ whole genome shotgun (WGS) entry which is preliminary data.</text>
</comment>
<dbReference type="GeneID" id="87861920"/>
<dbReference type="AlphaFoldDB" id="A0AAE0JD11"/>
<reference evidence="2" key="1">
    <citation type="journal article" date="2023" name="Mol. Phylogenet. Evol.">
        <title>Genome-scale phylogeny and comparative genomics of the fungal order Sordariales.</title>
        <authorList>
            <person name="Hensen N."/>
            <person name="Bonometti L."/>
            <person name="Westerberg I."/>
            <person name="Brannstrom I.O."/>
            <person name="Guillou S."/>
            <person name="Cros-Aarteil S."/>
            <person name="Calhoun S."/>
            <person name="Haridas S."/>
            <person name="Kuo A."/>
            <person name="Mondo S."/>
            <person name="Pangilinan J."/>
            <person name="Riley R."/>
            <person name="LaButti K."/>
            <person name="Andreopoulos B."/>
            <person name="Lipzen A."/>
            <person name="Chen C."/>
            <person name="Yan M."/>
            <person name="Daum C."/>
            <person name="Ng V."/>
            <person name="Clum A."/>
            <person name="Steindorff A."/>
            <person name="Ohm R.A."/>
            <person name="Martin F."/>
            <person name="Silar P."/>
            <person name="Natvig D.O."/>
            <person name="Lalanne C."/>
            <person name="Gautier V."/>
            <person name="Ament-Velasquez S.L."/>
            <person name="Kruys A."/>
            <person name="Hutchinson M.I."/>
            <person name="Powell A.J."/>
            <person name="Barry K."/>
            <person name="Miller A.N."/>
            <person name="Grigoriev I.V."/>
            <person name="Debuchy R."/>
            <person name="Gladieux P."/>
            <person name="Hiltunen Thoren M."/>
            <person name="Johannesson H."/>
        </authorList>
    </citation>
    <scope>NUCLEOTIDE SEQUENCE</scope>
    <source>
        <strain evidence="2">CBS 560.94</strain>
    </source>
</reference>
<feature type="region of interest" description="Disordered" evidence="1">
    <location>
        <begin position="495"/>
        <end position="521"/>
    </location>
</feature>
<feature type="region of interest" description="Disordered" evidence="1">
    <location>
        <begin position="573"/>
        <end position="601"/>
    </location>
</feature>
<reference evidence="2" key="2">
    <citation type="submission" date="2023-06" db="EMBL/GenBank/DDBJ databases">
        <authorList>
            <consortium name="Lawrence Berkeley National Laboratory"/>
            <person name="Haridas S."/>
            <person name="Hensen N."/>
            <person name="Bonometti L."/>
            <person name="Westerberg I."/>
            <person name="Brannstrom I.O."/>
            <person name="Guillou S."/>
            <person name="Cros-Aarteil S."/>
            <person name="Calhoun S."/>
            <person name="Kuo A."/>
            <person name="Mondo S."/>
            <person name="Pangilinan J."/>
            <person name="Riley R."/>
            <person name="Labutti K."/>
            <person name="Andreopoulos B."/>
            <person name="Lipzen A."/>
            <person name="Chen C."/>
            <person name="Yanf M."/>
            <person name="Daum C."/>
            <person name="Ng V."/>
            <person name="Clum A."/>
            <person name="Steindorff A."/>
            <person name="Ohm R."/>
            <person name="Martin F."/>
            <person name="Silar P."/>
            <person name="Natvig D."/>
            <person name="Lalanne C."/>
            <person name="Gautier V."/>
            <person name="Ament-Velasquez S.L."/>
            <person name="Kruys A."/>
            <person name="Hutchinson M.I."/>
            <person name="Powell A.J."/>
            <person name="Barry K."/>
            <person name="Miller A.N."/>
            <person name="Grigoriev I.V."/>
            <person name="Debuchy R."/>
            <person name="Gladieux P."/>
            <person name="Thoren M.H."/>
            <person name="Johannesson H."/>
        </authorList>
    </citation>
    <scope>NUCLEOTIDE SEQUENCE</scope>
    <source>
        <strain evidence="2">CBS 560.94</strain>
    </source>
</reference>